<dbReference type="GO" id="GO:0010133">
    <property type="term" value="P:L-proline catabolic process to L-glutamate"/>
    <property type="evidence" value="ECO:0007669"/>
    <property type="project" value="TreeGrafter"/>
</dbReference>
<evidence type="ECO:0000256" key="4">
    <source>
        <dbReference type="ARBA" id="ARBA00023062"/>
    </source>
</evidence>
<dbReference type="Proteomes" id="UP000242877">
    <property type="component" value="Unassembled WGS sequence"/>
</dbReference>
<evidence type="ECO:0000256" key="6">
    <source>
        <dbReference type="SAM" id="MobiDB-lite"/>
    </source>
</evidence>
<keyword evidence="3 5" id="KW-0560">Oxidoreductase</keyword>
<comment type="cofactor">
    <cofactor evidence="5">
        <name>FAD</name>
        <dbReference type="ChEBI" id="CHEBI:57692"/>
    </cofactor>
</comment>
<keyword evidence="5" id="KW-0274">FAD</keyword>
<evidence type="ECO:0000313" key="8">
    <source>
        <dbReference type="EMBL" id="KZZ95124.1"/>
    </source>
</evidence>
<proteinExistence type="inferred from homology"/>
<evidence type="ECO:0000313" key="9">
    <source>
        <dbReference type="Proteomes" id="UP000242877"/>
    </source>
</evidence>
<dbReference type="AlphaFoldDB" id="A0A168BCL1"/>
<evidence type="ECO:0000256" key="5">
    <source>
        <dbReference type="RuleBase" id="RU364054"/>
    </source>
</evidence>
<dbReference type="PANTHER" id="PTHR13914">
    <property type="entry name" value="PROLINE OXIDASE"/>
    <property type="match status" value="1"/>
</dbReference>
<dbReference type="GO" id="GO:0004657">
    <property type="term" value="F:proline dehydrogenase activity"/>
    <property type="evidence" value="ECO:0007669"/>
    <property type="project" value="UniProtKB-EC"/>
</dbReference>
<dbReference type="PANTHER" id="PTHR13914:SF0">
    <property type="entry name" value="PROLINE DEHYDROGENASE 1, MITOCHONDRIAL"/>
    <property type="match status" value="1"/>
</dbReference>
<organism evidence="8 9">
    <name type="scientific">Ascosphaera apis ARSEF 7405</name>
    <dbReference type="NCBI Taxonomy" id="392613"/>
    <lineage>
        <taxon>Eukaryota</taxon>
        <taxon>Fungi</taxon>
        <taxon>Dikarya</taxon>
        <taxon>Ascomycota</taxon>
        <taxon>Pezizomycotina</taxon>
        <taxon>Eurotiomycetes</taxon>
        <taxon>Eurotiomycetidae</taxon>
        <taxon>Onygenales</taxon>
        <taxon>Ascosphaeraceae</taxon>
        <taxon>Ascosphaera</taxon>
    </lineage>
</organism>
<comment type="function">
    <text evidence="5">Converts proline to delta-1-pyrroline-5-carboxylate.</text>
</comment>
<dbReference type="VEuPathDB" id="FungiDB:AAP_01612"/>
<dbReference type="Gene3D" id="3.20.20.220">
    <property type="match status" value="1"/>
</dbReference>
<keyword evidence="5" id="KW-0285">Flavoprotein</keyword>
<sequence>MFRKVTPRVTTALHQARHMHNLPQSSRRTVSSSTSNRSPLSMAGQPTSAPPPGLRSIPVPPGPGTKPIKQRDLAKMPTSNVIRGLALLSVMSQPKLMDIATKLVRSNLKLLTGNRISLALLDQMFYWQFCAGATAAEIEATCNRLKMLGYKGVIAMYAREVDTSMAHTMKSSEEVMAQHKKLVGEWMEGSLRTIECVKEGDFIALKLTGAGTEVVRALEAGEMPDEVMGDALKEVCDAAAEKGVKITVDAEHAVQQKAIDAWTMDLMRKYNRGKLVIYNTYQMYLKQTSDVLNSHLAMAEKEGFNLGVKLVRGAYINSDPRHLIHDTQEDTNNAYDDTAAKLATYHLRNAGQGPEIGLVLATHNKESIKKMRELRRQQFMKGEKMSEVVYAQLMGMADELSLSLTMRDPNVSEEPIQVFKYFVWGTTEECMLYLLRRAEENKDAAQRTADSQRALWNELKARVLPAAATA</sequence>
<reference evidence="8 9" key="1">
    <citation type="journal article" date="2016" name="Genome Biol. Evol.">
        <title>Divergent and convergent evolution of fungal pathogenicity.</title>
        <authorList>
            <person name="Shang Y."/>
            <person name="Xiao G."/>
            <person name="Zheng P."/>
            <person name="Cen K."/>
            <person name="Zhan S."/>
            <person name="Wang C."/>
        </authorList>
    </citation>
    <scope>NUCLEOTIDE SEQUENCE [LARGE SCALE GENOMIC DNA]</scope>
    <source>
        <strain evidence="8 9">ARSEF 7405</strain>
    </source>
</reference>
<dbReference type="GO" id="GO:0005739">
    <property type="term" value="C:mitochondrion"/>
    <property type="evidence" value="ECO:0007669"/>
    <property type="project" value="TreeGrafter"/>
</dbReference>
<dbReference type="Pfam" id="PF01619">
    <property type="entry name" value="Pro_dh"/>
    <property type="match status" value="1"/>
</dbReference>
<dbReference type="GO" id="GO:0071949">
    <property type="term" value="F:FAD binding"/>
    <property type="evidence" value="ECO:0007669"/>
    <property type="project" value="TreeGrafter"/>
</dbReference>
<name>A0A168BCL1_9EURO</name>
<keyword evidence="4 5" id="KW-0642">Proline metabolism</keyword>
<evidence type="ECO:0000256" key="1">
    <source>
        <dbReference type="ARBA" id="ARBA00005869"/>
    </source>
</evidence>
<feature type="region of interest" description="Disordered" evidence="6">
    <location>
        <begin position="18"/>
        <end position="73"/>
    </location>
</feature>
<evidence type="ECO:0000256" key="3">
    <source>
        <dbReference type="ARBA" id="ARBA00023002"/>
    </source>
</evidence>
<evidence type="ECO:0000256" key="2">
    <source>
        <dbReference type="ARBA" id="ARBA00012695"/>
    </source>
</evidence>
<evidence type="ECO:0000259" key="7">
    <source>
        <dbReference type="Pfam" id="PF01619"/>
    </source>
</evidence>
<feature type="compositionally biased region" description="Low complexity" evidence="6">
    <location>
        <begin position="25"/>
        <end position="38"/>
    </location>
</feature>
<feature type="domain" description="Proline dehydrogenase" evidence="7">
    <location>
        <begin position="141"/>
        <end position="448"/>
    </location>
</feature>
<accession>A0A168BCL1</accession>
<dbReference type="SUPFAM" id="SSF51730">
    <property type="entry name" value="FAD-linked oxidoreductase"/>
    <property type="match status" value="1"/>
</dbReference>
<dbReference type="InterPro" id="IPR029041">
    <property type="entry name" value="FAD-linked_oxidoreductase-like"/>
</dbReference>
<dbReference type="InterPro" id="IPR015659">
    <property type="entry name" value="Proline_oxidase"/>
</dbReference>
<feature type="compositionally biased region" description="Pro residues" evidence="6">
    <location>
        <begin position="48"/>
        <end position="64"/>
    </location>
</feature>
<comment type="catalytic activity">
    <reaction evidence="5">
        <text>L-proline + a quinone = (S)-1-pyrroline-5-carboxylate + a quinol + H(+)</text>
        <dbReference type="Rhea" id="RHEA:23784"/>
        <dbReference type="ChEBI" id="CHEBI:15378"/>
        <dbReference type="ChEBI" id="CHEBI:17388"/>
        <dbReference type="ChEBI" id="CHEBI:24646"/>
        <dbReference type="ChEBI" id="CHEBI:60039"/>
        <dbReference type="ChEBI" id="CHEBI:132124"/>
        <dbReference type="EC" id="1.5.5.2"/>
    </reaction>
</comment>
<gene>
    <name evidence="8" type="ORF">AAP_01612</name>
</gene>
<dbReference type="InterPro" id="IPR002872">
    <property type="entry name" value="Proline_DH_dom"/>
</dbReference>
<dbReference type="EC" id="1.5.5.2" evidence="2 5"/>
<keyword evidence="9" id="KW-1185">Reference proteome</keyword>
<dbReference type="EMBL" id="AZGZ01000005">
    <property type="protein sequence ID" value="KZZ95124.1"/>
    <property type="molecule type" value="Genomic_DNA"/>
</dbReference>
<protein>
    <recommendedName>
        <fullName evidence="2 5">Proline dehydrogenase</fullName>
        <ecNumber evidence="2 5">1.5.5.2</ecNumber>
    </recommendedName>
</protein>
<dbReference type="OrthoDB" id="5464at2759"/>
<comment type="similarity">
    <text evidence="1 5">Belongs to the proline oxidase family.</text>
</comment>
<comment type="caution">
    <text evidence="8">The sequence shown here is derived from an EMBL/GenBank/DDBJ whole genome shotgun (WGS) entry which is preliminary data.</text>
</comment>